<evidence type="ECO:0000256" key="9">
    <source>
        <dbReference type="PIRSR" id="PIRSR000294-2"/>
    </source>
</evidence>
<dbReference type="Gene3D" id="1.10.760.10">
    <property type="entry name" value="Cytochrome c-like domain"/>
    <property type="match status" value="2"/>
</dbReference>
<feature type="binding site" description="axial binding residue" evidence="9">
    <location>
        <position position="244"/>
    </location>
    <ligand>
        <name>heme c</name>
        <dbReference type="ChEBI" id="CHEBI:61717"/>
        <label>2</label>
    </ligand>
    <ligandPart>
        <name>Fe</name>
        <dbReference type="ChEBI" id="CHEBI:18248"/>
    </ligandPart>
</feature>
<evidence type="ECO:0000256" key="6">
    <source>
        <dbReference type="ARBA" id="ARBA00023002"/>
    </source>
</evidence>
<dbReference type="PANTHER" id="PTHR30600:SF10">
    <property type="entry name" value="BLL6722 PROTEIN"/>
    <property type="match status" value="1"/>
</dbReference>
<feature type="binding site" description="covalent" evidence="8">
    <location>
        <position position="243"/>
    </location>
    <ligand>
        <name>heme c</name>
        <dbReference type="ChEBI" id="CHEBI:61717"/>
        <label>2</label>
    </ligand>
</feature>
<keyword evidence="3 9" id="KW-0479">Metal-binding</keyword>
<evidence type="ECO:0000256" key="8">
    <source>
        <dbReference type="PIRSR" id="PIRSR000294-1"/>
    </source>
</evidence>
<feature type="binding site" description="covalent" evidence="8">
    <location>
        <position position="87"/>
    </location>
    <ligand>
        <name>heme c</name>
        <dbReference type="ChEBI" id="CHEBI:61717"/>
        <label>1</label>
    </ligand>
</feature>
<organism evidence="11 12">
    <name type="scientific">Solitalea canadensis (strain ATCC 29591 / DSM 3403 / JCM 21819 / LMG 8368 / NBRC 15130 / NCIMB 12057 / USAM 9D)</name>
    <name type="common">Flexibacter canadensis</name>
    <dbReference type="NCBI Taxonomy" id="929556"/>
    <lineage>
        <taxon>Bacteria</taxon>
        <taxon>Pseudomonadati</taxon>
        <taxon>Bacteroidota</taxon>
        <taxon>Sphingobacteriia</taxon>
        <taxon>Sphingobacteriales</taxon>
        <taxon>Sphingobacteriaceae</taxon>
        <taxon>Solitalea</taxon>
    </lineage>
</organism>
<evidence type="ECO:0000313" key="12">
    <source>
        <dbReference type="Proteomes" id="UP000007590"/>
    </source>
</evidence>
<evidence type="ECO:0000313" key="11">
    <source>
        <dbReference type="EMBL" id="AFD09411.1"/>
    </source>
</evidence>
<dbReference type="InterPro" id="IPR004852">
    <property type="entry name" value="Di-haem_cyt_c_peroxidsae"/>
</dbReference>
<evidence type="ECO:0000256" key="3">
    <source>
        <dbReference type="ARBA" id="ARBA00022723"/>
    </source>
</evidence>
<evidence type="ECO:0000256" key="7">
    <source>
        <dbReference type="ARBA" id="ARBA00023004"/>
    </source>
</evidence>
<dbReference type="EMBL" id="CP003349">
    <property type="protein sequence ID" value="AFD09411.1"/>
    <property type="molecule type" value="Genomic_DNA"/>
</dbReference>
<dbReference type="GO" id="GO:0042597">
    <property type="term" value="C:periplasmic space"/>
    <property type="evidence" value="ECO:0007669"/>
    <property type="project" value="UniProtKB-SubCell"/>
</dbReference>
<evidence type="ECO:0000259" key="10">
    <source>
        <dbReference type="PROSITE" id="PS51007"/>
    </source>
</evidence>
<dbReference type="PIRSF" id="PIRSF000294">
    <property type="entry name" value="Cytochrome-c_peroxidase"/>
    <property type="match status" value="1"/>
</dbReference>
<dbReference type="Pfam" id="PF03150">
    <property type="entry name" value="CCP_MauG"/>
    <property type="match status" value="1"/>
</dbReference>
<dbReference type="KEGG" id="scn:Solca_4421"/>
<reference evidence="11" key="1">
    <citation type="submission" date="2012-02" db="EMBL/GenBank/DDBJ databases">
        <title>The complete genome of Solitalea canadensis DSM 3403.</title>
        <authorList>
            <consortium name="US DOE Joint Genome Institute (JGI-PGF)"/>
            <person name="Lucas S."/>
            <person name="Copeland A."/>
            <person name="Lapidus A."/>
            <person name="Glavina del Rio T."/>
            <person name="Dalin E."/>
            <person name="Tice H."/>
            <person name="Bruce D."/>
            <person name="Goodwin L."/>
            <person name="Pitluck S."/>
            <person name="Peters L."/>
            <person name="Ovchinnikova G."/>
            <person name="Lu M."/>
            <person name="Kyrpides N."/>
            <person name="Mavromatis K."/>
            <person name="Ivanova N."/>
            <person name="Brettin T."/>
            <person name="Detter J.C."/>
            <person name="Han C."/>
            <person name="Larimer F."/>
            <person name="Land M."/>
            <person name="Hauser L."/>
            <person name="Markowitz V."/>
            <person name="Cheng J.-F."/>
            <person name="Hugenholtz P."/>
            <person name="Woyke T."/>
            <person name="Wu D."/>
            <person name="Spring S."/>
            <person name="Schroeder M."/>
            <person name="Kopitz M."/>
            <person name="Brambilla E."/>
            <person name="Klenk H.-P."/>
            <person name="Eisen J.A."/>
        </authorList>
    </citation>
    <scope>NUCLEOTIDE SEQUENCE</scope>
    <source>
        <strain evidence="11">DSM 3403</strain>
    </source>
</reference>
<keyword evidence="4" id="KW-0732">Signal</keyword>
<evidence type="ECO:0000256" key="4">
    <source>
        <dbReference type="ARBA" id="ARBA00022729"/>
    </source>
</evidence>
<accession>H8KN78</accession>
<dbReference type="GO" id="GO:0020037">
    <property type="term" value="F:heme binding"/>
    <property type="evidence" value="ECO:0007669"/>
    <property type="project" value="InterPro"/>
</dbReference>
<keyword evidence="12" id="KW-1185">Reference proteome</keyword>
<keyword evidence="5" id="KW-0574">Periplasm</keyword>
<name>H8KN78_SOLCM</name>
<dbReference type="AlphaFoldDB" id="H8KN78"/>
<evidence type="ECO:0000256" key="5">
    <source>
        <dbReference type="ARBA" id="ARBA00022764"/>
    </source>
</evidence>
<feature type="domain" description="Cytochrome c" evidence="10">
    <location>
        <begin position="216"/>
        <end position="354"/>
    </location>
</feature>
<dbReference type="InterPro" id="IPR009056">
    <property type="entry name" value="Cyt_c-like_dom"/>
</dbReference>
<feature type="binding site" description="axial binding residue" evidence="9">
    <location>
        <position position="91"/>
    </location>
    <ligand>
        <name>heme c</name>
        <dbReference type="ChEBI" id="CHEBI:61717"/>
        <label>1</label>
    </ligand>
    <ligandPart>
        <name>Fe</name>
        <dbReference type="ChEBI" id="CHEBI:18248"/>
    </ligandPart>
</feature>
<feature type="binding site" description="covalent" evidence="8">
    <location>
        <position position="90"/>
    </location>
    <ligand>
        <name>heme c</name>
        <dbReference type="ChEBI" id="CHEBI:61717"/>
        <label>1</label>
    </ligand>
</feature>
<comment type="subcellular location">
    <subcellularLocation>
        <location evidence="1">Periplasm</location>
    </subcellularLocation>
</comment>
<comment type="cofactor">
    <cofactor evidence="8">
        <name>heme</name>
        <dbReference type="ChEBI" id="CHEBI:30413"/>
    </cofactor>
    <text evidence="8">Binds 2 heme groups.</text>
</comment>
<dbReference type="InterPro" id="IPR051395">
    <property type="entry name" value="Cytochrome_c_Peroxidase/MauG"/>
</dbReference>
<feature type="binding site" description="covalent" evidence="8">
    <location>
        <position position="240"/>
    </location>
    <ligand>
        <name>heme c</name>
        <dbReference type="ChEBI" id="CHEBI:61717"/>
        <label>2</label>
    </ligand>
</feature>
<dbReference type="RefSeq" id="WP_014682633.1">
    <property type="nucleotide sequence ID" value="NC_017770.1"/>
</dbReference>
<sequence length="372" mass="41369">MKHPIISKIVGVNWLKLFFLGTILSFILFSALAADDYKPTLYNLTYPSYFGNRFSIPSDNPLTNEGIYLGRKLFYETRLSANRKISCASCHKQEKAFSDDRVGSIGVDGSVTERNSMAIVNLLWARKFFWDGRAIGLEQQAAIPLANPHEMGQSAALSAVILRKIKGYPYLFKHAFGDTAITADRIVKAIAQFERTLISADSPYDKYLRNEYSPSQIELEGMGLFMTAPQPGKGIRGANCAHCHGGEKSYLEMFHNNGLDSIYKDAGIQLLTGFETDHGRFKAPTLRNIALTAPYMHDGRFSSLEKVLDHYNGPLHPHHLSSFLKGSSNNEGGLTLGLTNKEKMAIVSFLHMLTDSSFVKNPAFSDPNKETN</sequence>
<proteinExistence type="predicted"/>
<dbReference type="OrthoDB" id="9805202at2"/>
<keyword evidence="2 8" id="KW-0349">Heme</keyword>
<dbReference type="Proteomes" id="UP000007590">
    <property type="component" value="Chromosome"/>
</dbReference>
<dbReference type="eggNOG" id="COG1858">
    <property type="taxonomic scope" value="Bacteria"/>
</dbReference>
<dbReference type="InterPro" id="IPR026259">
    <property type="entry name" value="MauG/Cytc_peroxidase"/>
</dbReference>
<comment type="PTM">
    <text evidence="8">Binds 2 heme groups per subunit.</text>
</comment>
<dbReference type="SUPFAM" id="SSF46626">
    <property type="entry name" value="Cytochrome c"/>
    <property type="match status" value="2"/>
</dbReference>
<dbReference type="HOGENOM" id="CLU_034652_3_3_10"/>
<evidence type="ECO:0000256" key="2">
    <source>
        <dbReference type="ARBA" id="ARBA00022617"/>
    </source>
</evidence>
<dbReference type="GO" id="GO:0009055">
    <property type="term" value="F:electron transfer activity"/>
    <property type="evidence" value="ECO:0007669"/>
    <property type="project" value="InterPro"/>
</dbReference>
<dbReference type="PANTHER" id="PTHR30600">
    <property type="entry name" value="CYTOCHROME C PEROXIDASE-RELATED"/>
    <property type="match status" value="1"/>
</dbReference>
<dbReference type="GO" id="GO:0046872">
    <property type="term" value="F:metal ion binding"/>
    <property type="evidence" value="ECO:0007669"/>
    <property type="project" value="UniProtKB-KW"/>
</dbReference>
<keyword evidence="11" id="KW-0575">Peroxidase</keyword>
<keyword evidence="6" id="KW-0560">Oxidoreductase</keyword>
<dbReference type="PROSITE" id="PS51007">
    <property type="entry name" value="CYTC"/>
    <property type="match status" value="1"/>
</dbReference>
<dbReference type="GO" id="GO:0004130">
    <property type="term" value="F:cytochrome-c peroxidase activity"/>
    <property type="evidence" value="ECO:0007669"/>
    <property type="project" value="TreeGrafter"/>
</dbReference>
<keyword evidence="7 9" id="KW-0408">Iron</keyword>
<dbReference type="STRING" id="929556.Solca_4421"/>
<gene>
    <name evidence="11" type="ordered locus">Solca_4421</name>
</gene>
<protein>
    <submittedName>
        <fullName evidence="11">Cytochrome c peroxidase</fullName>
    </submittedName>
</protein>
<dbReference type="InterPro" id="IPR036909">
    <property type="entry name" value="Cyt_c-like_dom_sf"/>
</dbReference>
<evidence type="ECO:0000256" key="1">
    <source>
        <dbReference type="ARBA" id="ARBA00004418"/>
    </source>
</evidence>